<feature type="non-terminal residue" evidence="2">
    <location>
        <position position="1"/>
    </location>
</feature>
<evidence type="ECO:0000313" key="3">
    <source>
        <dbReference type="Proteomes" id="UP001055439"/>
    </source>
</evidence>
<organism evidence="2 3">
    <name type="scientific">Musa troglodytarum</name>
    <name type="common">fe'i banana</name>
    <dbReference type="NCBI Taxonomy" id="320322"/>
    <lineage>
        <taxon>Eukaryota</taxon>
        <taxon>Viridiplantae</taxon>
        <taxon>Streptophyta</taxon>
        <taxon>Embryophyta</taxon>
        <taxon>Tracheophyta</taxon>
        <taxon>Spermatophyta</taxon>
        <taxon>Magnoliopsida</taxon>
        <taxon>Liliopsida</taxon>
        <taxon>Zingiberales</taxon>
        <taxon>Musaceae</taxon>
        <taxon>Musa</taxon>
    </lineage>
</organism>
<keyword evidence="3" id="KW-1185">Reference proteome</keyword>
<accession>A0A9E7I3V1</accession>
<protein>
    <submittedName>
        <fullName evidence="2">Uncharacterized protein</fullName>
    </submittedName>
</protein>
<gene>
    <name evidence="2" type="ORF">MUK42_13577</name>
</gene>
<dbReference type="EMBL" id="CP097511">
    <property type="protein sequence ID" value="URE44986.1"/>
    <property type="molecule type" value="Genomic_DNA"/>
</dbReference>
<feature type="region of interest" description="Disordered" evidence="1">
    <location>
        <begin position="34"/>
        <end position="67"/>
    </location>
</feature>
<dbReference type="AlphaFoldDB" id="A0A9E7I3V1"/>
<reference evidence="2" key="1">
    <citation type="submission" date="2022-05" db="EMBL/GenBank/DDBJ databases">
        <title>The Musa troglodytarum L. genome provides insights into the mechanism of non-climacteric behaviour and enrichment of carotenoids.</title>
        <authorList>
            <person name="Wang J."/>
        </authorList>
    </citation>
    <scope>NUCLEOTIDE SEQUENCE</scope>
    <source>
        <tissue evidence="2">Leaf</tissue>
    </source>
</reference>
<evidence type="ECO:0000256" key="1">
    <source>
        <dbReference type="SAM" id="MobiDB-lite"/>
    </source>
</evidence>
<name>A0A9E7I3V1_9LILI</name>
<evidence type="ECO:0000313" key="2">
    <source>
        <dbReference type="EMBL" id="URE44986.1"/>
    </source>
</evidence>
<dbReference type="OrthoDB" id="1939754at2759"/>
<proteinExistence type="predicted"/>
<dbReference type="Proteomes" id="UP001055439">
    <property type="component" value="Chromosome 9"/>
</dbReference>
<sequence length="160" mass="18739">CYREFARHQQWRQPPCEIPPGLVHTTPPRVVATKNKELDEGEDEDRQFQSERSLNHHQQQWRRQKPEQRIEGSEIDFEFFSLLYYFSNLDSCTGYLGGGVVRGMQHHALGTGKCRSWEYILWILSSLMYDLDLPGKGYFEWDSRLYLVVGGSVFSDTHHG</sequence>